<protein>
    <submittedName>
        <fullName evidence="1 3">Uncharacterized protein</fullName>
    </submittedName>
</protein>
<proteinExistence type="predicted"/>
<gene>
    <name evidence="1" type="ORF">HPBE_LOCUS20664</name>
</gene>
<evidence type="ECO:0000313" key="3">
    <source>
        <dbReference type="WBParaSite" id="HPBE_0002066501-mRNA-1"/>
    </source>
</evidence>
<organism evidence="2 3">
    <name type="scientific">Heligmosomoides polygyrus</name>
    <name type="common">Parasitic roundworm</name>
    <dbReference type="NCBI Taxonomy" id="6339"/>
    <lineage>
        <taxon>Eukaryota</taxon>
        <taxon>Metazoa</taxon>
        <taxon>Ecdysozoa</taxon>
        <taxon>Nematoda</taxon>
        <taxon>Chromadorea</taxon>
        <taxon>Rhabditida</taxon>
        <taxon>Rhabditina</taxon>
        <taxon>Rhabditomorpha</taxon>
        <taxon>Strongyloidea</taxon>
        <taxon>Heligmosomidae</taxon>
        <taxon>Heligmosomoides</taxon>
    </lineage>
</organism>
<dbReference type="AlphaFoldDB" id="A0A183GEB8"/>
<sequence length="179" mass="19882">MQDIDKIPKRRPVDVMSSARKDQDGLKLQQLLIVIFLHDLILLQGEQFTEASGEPVLAFNRAADGDEVMSSQRSFEFSGEEVLNEEGSGLLPELYVAAGQEHTIHIPSRSDALTVGDGSRPAGVCEAHYVSDPPNFRQRPRDSVSDLRASAKLGTPEAFSHLRESCHSEYRPQFHAARR</sequence>
<name>A0A183GEB8_HELPZ</name>
<keyword evidence="2" id="KW-1185">Reference proteome</keyword>
<dbReference type="OrthoDB" id="5888478at2759"/>
<reference evidence="3" key="2">
    <citation type="submission" date="2019-09" db="UniProtKB">
        <authorList>
            <consortium name="WormBaseParasite"/>
        </authorList>
    </citation>
    <scope>IDENTIFICATION</scope>
</reference>
<dbReference type="Proteomes" id="UP000050761">
    <property type="component" value="Unassembled WGS sequence"/>
</dbReference>
<accession>A0A183GEB8</accession>
<evidence type="ECO:0000313" key="1">
    <source>
        <dbReference type="EMBL" id="VDP21259.1"/>
    </source>
</evidence>
<reference evidence="1 2" key="1">
    <citation type="submission" date="2018-11" db="EMBL/GenBank/DDBJ databases">
        <authorList>
            <consortium name="Pathogen Informatics"/>
        </authorList>
    </citation>
    <scope>NUCLEOTIDE SEQUENCE [LARGE SCALE GENOMIC DNA]</scope>
</reference>
<dbReference type="EMBL" id="UZAH01032351">
    <property type="protein sequence ID" value="VDP21259.1"/>
    <property type="molecule type" value="Genomic_DNA"/>
</dbReference>
<dbReference type="WBParaSite" id="HPBE_0002066501-mRNA-1">
    <property type="protein sequence ID" value="HPBE_0002066501-mRNA-1"/>
    <property type="gene ID" value="HPBE_0002066501"/>
</dbReference>
<evidence type="ECO:0000313" key="2">
    <source>
        <dbReference type="Proteomes" id="UP000050761"/>
    </source>
</evidence>
<accession>A0A3P8FBP0</accession>